<dbReference type="EMBL" id="MQWB01000001">
    <property type="protein sequence ID" value="OZC03364.1"/>
    <property type="molecule type" value="Genomic_DNA"/>
</dbReference>
<protein>
    <submittedName>
        <fullName evidence="2">Uncharacterized protein</fullName>
    </submittedName>
</protein>
<proteinExistence type="predicted"/>
<dbReference type="Proteomes" id="UP000216446">
    <property type="component" value="Unassembled WGS sequence"/>
</dbReference>
<feature type="region of interest" description="Disordered" evidence="1">
    <location>
        <begin position="66"/>
        <end position="107"/>
    </location>
</feature>
<comment type="caution">
    <text evidence="2">The sequence shown here is derived from an EMBL/GenBank/DDBJ whole genome shotgun (WGS) entry which is preliminary data.</text>
</comment>
<gene>
    <name evidence="2" type="ORF">BSZ36_10460</name>
</gene>
<evidence type="ECO:0000313" key="2">
    <source>
        <dbReference type="EMBL" id="OZC03364.1"/>
    </source>
</evidence>
<keyword evidence="3" id="KW-1185">Reference proteome</keyword>
<feature type="region of interest" description="Disordered" evidence="1">
    <location>
        <begin position="20"/>
        <end position="52"/>
    </location>
</feature>
<name>A0A259U0L4_9BACT</name>
<dbReference type="InParanoid" id="A0A259U0L4"/>
<organism evidence="2 3">
    <name type="scientific">Rubricoccus marinus</name>
    <dbReference type="NCBI Taxonomy" id="716817"/>
    <lineage>
        <taxon>Bacteria</taxon>
        <taxon>Pseudomonadati</taxon>
        <taxon>Rhodothermota</taxon>
        <taxon>Rhodothermia</taxon>
        <taxon>Rhodothermales</taxon>
        <taxon>Rubricoccaceae</taxon>
        <taxon>Rubricoccus</taxon>
    </lineage>
</organism>
<feature type="compositionally biased region" description="Basic and acidic residues" evidence="1">
    <location>
        <begin position="81"/>
        <end position="101"/>
    </location>
</feature>
<dbReference type="AlphaFoldDB" id="A0A259U0L4"/>
<feature type="compositionally biased region" description="Acidic residues" evidence="1">
    <location>
        <begin position="69"/>
        <end position="80"/>
    </location>
</feature>
<sequence>MWTLREGEGLEAPSSLTLLMADKQHTPPEDVSADDPPQAGSLFLEDEQPDEPLDTNVAAFDRVQTQTEDISEHEIEEEYERDYNKRYVKEHGDHHGHKGEIDSPPEA</sequence>
<accession>A0A259U0L4</accession>
<evidence type="ECO:0000313" key="3">
    <source>
        <dbReference type="Proteomes" id="UP000216446"/>
    </source>
</evidence>
<evidence type="ECO:0000256" key="1">
    <source>
        <dbReference type="SAM" id="MobiDB-lite"/>
    </source>
</evidence>
<reference evidence="2 3" key="1">
    <citation type="submission" date="2016-11" db="EMBL/GenBank/DDBJ databases">
        <title>Study of marine rhodopsin-containing bacteria.</title>
        <authorList>
            <person name="Yoshizawa S."/>
            <person name="Kumagai Y."/>
            <person name="Kogure K."/>
        </authorList>
    </citation>
    <scope>NUCLEOTIDE SEQUENCE [LARGE SCALE GENOMIC DNA]</scope>
    <source>
        <strain evidence="2 3">SG-29</strain>
    </source>
</reference>